<name>A0A8X6Q9A9_NEPPI</name>
<proteinExistence type="predicted"/>
<organism evidence="2 3">
    <name type="scientific">Nephila pilipes</name>
    <name type="common">Giant wood spider</name>
    <name type="synonym">Nephila maculata</name>
    <dbReference type="NCBI Taxonomy" id="299642"/>
    <lineage>
        <taxon>Eukaryota</taxon>
        <taxon>Metazoa</taxon>
        <taxon>Ecdysozoa</taxon>
        <taxon>Arthropoda</taxon>
        <taxon>Chelicerata</taxon>
        <taxon>Arachnida</taxon>
        <taxon>Araneae</taxon>
        <taxon>Araneomorphae</taxon>
        <taxon>Entelegynae</taxon>
        <taxon>Araneoidea</taxon>
        <taxon>Nephilidae</taxon>
        <taxon>Nephila</taxon>
    </lineage>
</organism>
<comment type="caution">
    <text evidence="2">The sequence shown here is derived from an EMBL/GenBank/DDBJ whole genome shotgun (WGS) entry which is preliminary data.</text>
</comment>
<dbReference type="Proteomes" id="UP000887013">
    <property type="component" value="Unassembled WGS sequence"/>
</dbReference>
<dbReference type="EMBL" id="BMAW01125701">
    <property type="protein sequence ID" value="GFU13591.1"/>
    <property type="molecule type" value="Genomic_DNA"/>
</dbReference>
<dbReference type="OrthoDB" id="6429292at2759"/>
<dbReference type="AlphaFoldDB" id="A0A8X6Q9A9"/>
<accession>A0A8X6Q9A9</accession>
<sequence length="202" mass="23035">MRSFYSVIFCVFAFAILTVHGHDENLQRQKRFLRRDLLNPLSDGLFGLGDYARDFSDQIASQATMAVRHVMPQASRAVNGLTSWGSRIGEQVVDGMQKRGLIRVPIERETEGDDKEVEVFNPEETEPQRPAPGGEGNRFNPYIPFQFSFGFLTPWWDGPNVCVERNEIEEPEQETTDMPGFSINFETTRCVPSESTYTCTRK</sequence>
<reference evidence="2" key="1">
    <citation type="submission" date="2020-08" db="EMBL/GenBank/DDBJ databases">
        <title>Multicomponent nature underlies the extraordinary mechanical properties of spider dragline silk.</title>
        <authorList>
            <person name="Kono N."/>
            <person name="Nakamura H."/>
            <person name="Mori M."/>
            <person name="Yoshida Y."/>
            <person name="Ohtoshi R."/>
            <person name="Malay A.D."/>
            <person name="Moran D.A.P."/>
            <person name="Tomita M."/>
            <person name="Numata K."/>
            <person name="Arakawa K."/>
        </authorList>
    </citation>
    <scope>NUCLEOTIDE SEQUENCE</scope>
</reference>
<gene>
    <name evidence="2" type="primary">AVEN_118430_1</name>
    <name evidence="2" type="ORF">NPIL_429011</name>
</gene>
<evidence type="ECO:0000313" key="3">
    <source>
        <dbReference type="Proteomes" id="UP000887013"/>
    </source>
</evidence>
<evidence type="ECO:0000256" key="1">
    <source>
        <dbReference type="SAM" id="SignalP"/>
    </source>
</evidence>
<feature type="chain" id="PRO_5036490275" evidence="1">
    <location>
        <begin position="22"/>
        <end position="202"/>
    </location>
</feature>
<feature type="signal peptide" evidence="1">
    <location>
        <begin position="1"/>
        <end position="21"/>
    </location>
</feature>
<keyword evidence="1" id="KW-0732">Signal</keyword>
<keyword evidence="3" id="KW-1185">Reference proteome</keyword>
<protein>
    <submittedName>
        <fullName evidence="2">Uncharacterized protein</fullName>
    </submittedName>
</protein>
<evidence type="ECO:0000313" key="2">
    <source>
        <dbReference type="EMBL" id="GFU13591.1"/>
    </source>
</evidence>